<name>A0AAD4PZ20_9EURO</name>
<dbReference type="GeneID" id="70250248"/>
<sequence length="719" mass="82970">MEIDSATADPEDVHFLYINALLPPQLPGEEENDVASREEFLLSVLRHTVVDFKKGPGSACGCWNQIEKTLDWCTSLRSVNGFSGISLFEAFNSFRDGDYLILFFRALESILAFEAIPNGVIVAYFSVVPPAETVMSHAFVLIHFPSQAIQIQWKEFKQKEFLEQLSNFLERLDYESPKSTEMSKPKILSELLMSILLAQGRVYASQKTIFKKIRDSLSTYDGQSTWRRSPFYLALKVVVQLRPSVSENENESSQYKEFMLFFLSKIAKLFLRTNASPEMLQLISNKLARRVCKSESFVSPGVMQIVKEVTHQIYRRLQSEWKMIRTKSLHSIQLLEPDPEEEICLELSSLVLEQIEKATNHRAYRADNRSSGHEMFKKIPTNRLELPSVESLEGVKQIDFYALADFEHWVEYNLDAWTTLTISECLDKDYRKLSILIQTYISQALSIYRGSVEHVMLLTSVDLGVALDRLTCERFPFFKQLSPEIPKDFLIRIYLNKERDFKRSHRIEEYVAKRHAERSPTTGSVFTRQGPIMAATLPELLYDDEENCTVLKELENRISDQNSECRREKLSEWESLSKKYAQLQDSHLMLEHDRRRMTKSGYHSKVNCEKCKLKSEASSLTIEVGEESLPSDPKFMLFEMRAPAALVFWRDATWAILDGISNNEQKRSRSSTYDIQSKYEALQTFWTSPRPRLQVMSLIAPPARGPIPVSKIIETGNEY</sequence>
<dbReference type="EMBL" id="JAJTJA010000003">
    <property type="protein sequence ID" value="KAH8702155.1"/>
    <property type="molecule type" value="Genomic_DNA"/>
</dbReference>
<dbReference type="RefSeq" id="XP_046075531.1">
    <property type="nucleotide sequence ID" value="XM_046219961.1"/>
</dbReference>
<gene>
    <name evidence="2" type="ORF">BGW36DRAFT_424441</name>
</gene>
<reference evidence="2" key="1">
    <citation type="submission" date="2021-12" db="EMBL/GenBank/DDBJ databases">
        <title>Convergent genome expansion in fungi linked to evolution of root-endophyte symbiosis.</title>
        <authorList>
            <consortium name="DOE Joint Genome Institute"/>
            <person name="Ke Y.-H."/>
            <person name="Bonito G."/>
            <person name="Liao H.-L."/>
            <person name="Looney B."/>
            <person name="Rojas-Flechas A."/>
            <person name="Nash J."/>
            <person name="Hameed K."/>
            <person name="Schadt C."/>
            <person name="Martin F."/>
            <person name="Crous P.W."/>
            <person name="Miettinen O."/>
            <person name="Magnuson J.K."/>
            <person name="Labbe J."/>
            <person name="Jacobson D."/>
            <person name="Doktycz M.J."/>
            <person name="Veneault-Fourrey C."/>
            <person name="Kuo A."/>
            <person name="Mondo S."/>
            <person name="Calhoun S."/>
            <person name="Riley R."/>
            <person name="Ohm R."/>
            <person name="LaButti K."/>
            <person name="Andreopoulos B."/>
            <person name="Pangilinan J."/>
            <person name="Nolan M."/>
            <person name="Tritt A."/>
            <person name="Clum A."/>
            <person name="Lipzen A."/>
            <person name="Daum C."/>
            <person name="Barry K."/>
            <person name="Grigoriev I.V."/>
            <person name="Vilgalys R."/>
        </authorList>
    </citation>
    <scope>NUCLEOTIDE SEQUENCE</scope>
    <source>
        <strain evidence="2">PMI_201</strain>
    </source>
</reference>
<evidence type="ECO:0000313" key="2">
    <source>
        <dbReference type="EMBL" id="KAH8702155.1"/>
    </source>
</evidence>
<dbReference type="InterPro" id="IPR046541">
    <property type="entry name" value="DUF6606"/>
</dbReference>
<organism evidence="2 3">
    <name type="scientific">Talaromyces proteolyticus</name>
    <dbReference type="NCBI Taxonomy" id="1131652"/>
    <lineage>
        <taxon>Eukaryota</taxon>
        <taxon>Fungi</taxon>
        <taxon>Dikarya</taxon>
        <taxon>Ascomycota</taxon>
        <taxon>Pezizomycotina</taxon>
        <taxon>Eurotiomycetes</taxon>
        <taxon>Eurotiomycetidae</taxon>
        <taxon>Eurotiales</taxon>
        <taxon>Trichocomaceae</taxon>
        <taxon>Talaromyces</taxon>
        <taxon>Talaromyces sect. Bacilispori</taxon>
    </lineage>
</organism>
<evidence type="ECO:0000313" key="3">
    <source>
        <dbReference type="Proteomes" id="UP001201262"/>
    </source>
</evidence>
<proteinExistence type="predicted"/>
<evidence type="ECO:0000259" key="1">
    <source>
        <dbReference type="Pfam" id="PF20255"/>
    </source>
</evidence>
<accession>A0AAD4PZ20</accession>
<feature type="domain" description="DUF6606" evidence="1">
    <location>
        <begin position="21"/>
        <end position="267"/>
    </location>
</feature>
<dbReference type="Proteomes" id="UP001201262">
    <property type="component" value="Unassembled WGS sequence"/>
</dbReference>
<dbReference type="Pfam" id="PF20255">
    <property type="entry name" value="DUF6606"/>
    <property type="match status" value="1"/>
</dbReference>
<protein>
    <recommendedName>
        <fullName evidence="1">DUF6606 domain-containing protein</fullName>
    </recommendedName>
</protein>
<keyword evidence="3" id="KW-1185">Reference proteome</keyword>
<dbReference type="AlphaFoldDB" id="A0AAD4PZ20"/>
<comment type="caution">
    <text evidence="2">The sequence shown here is derived from an EMBL/GenBank/DDBJ whole genome shotgun (WGS) entry which is preliminary data.</text>
</comment>